<gene>
    <name evidence="2" type="ORF">EC9_15070</name>
</gene>
<sequence length="173" mass="17970" precursor="true">MFRNPIAPVLSLGMSLAFAASGHAQVTDSELFRITVPSTLSITAPTSEISQIHDETDNDQSFPAQRWLVTANNTAGAIAVFQTDQAFTHTADSSYKRDALVTLAKVAGDAWSVTTPSASTSYASSSEIASVAAESSAPGAASFDLGVSLVEETFTDLAAGDYELTVTGTITAK</sequence>
<evidence type="ECO:0000256" key="1">
    <source>
        <dbReference type="SAM" id="SignalP"/>
    </source>
</evidence>
<evidence type="ECO:0008006" key="4">
    <source>
        <dbReference type="Google" id="ProtNLM"/>
    </source>
</evidence>
<evidence type="ECO:0000313" key="2">
    <source>
        <dbReference type="EMBL" id="QDS87329.1"/>
    </source>
</evidence>
<protein>
    <recommendedName>
        <fullName evidence="4">Secreted protein</fullName>
    </recommendedName>
</protein>
<reference evidence="2 3" key="1">
    <citation type="submission" date="2019-02" db="EMBL/GenBank/DDBJ databases">
        <title>Deep-cultivation of Planctomycetes and their phenomic and genomic characterization uncovers novel biology.</title>
        <authorList>
            <person name="Wiegand S."/>
            <person name="Jogler M."/>
            <person name="Boedeker C."/>
            <person name="Pinto D."/>
            <person name="Vollmers J."/>
            <person name="Rivas-Marin E."/>
            <person name="Kohn T."/>
            <person name="Peeters S.H."/>
            <person name="Heuer A."/>
            <person name="Rast P."/>
            <person name="Oberbeckmann S."/>
            <person name="Bunk B."/>
            <person name="Jeske O."/>
            <person name="Meyerdierks A."/>
            <person name="Storesund J.E."/>
            <person name="Kallscheuer N."/>
            <person name="Luecker S."/>
            <person name="Lage O.M."/>
            <person name="Pohl T."/>
            <person name="Merkel B.J."/>
            <person name="Hornburger P."/>
            <person name="Mueller R.-W."/>
            <person name="Bruemmer F."/>
            <person name="Labrenz M."/>
            <person name="Spormann A.M."/>
            <person name="Op den Camp H."/>
            <person name="Overmann J."/>
            <person name="Amann R."/>
            <person name="Jetten M.S.M."/>
            <person name="Mascher T."/>
            <person name="Medema M.H."/>
            <person name="Devos D.P."/>
            <person name="Kaster A.-K."/>
            <person name="Ovreas L."/>
            <person name="Rohde M."/>
            <person name="Galperin M.Y."/>
            <person name="Jogler C."/>
        </authorList>
    </citation>
    <scope>NUCLEOTIDE SEQUENCE [LARGE SCALE GENOMIC DNA]</scope>
    <source>
        <strain evidence="2 3">EC9</strain>
    </source>
</reference>
<dbReference type="Proteomes" id="UP000319557">
    <property type="component" value="Chromosome"/>
</dbReference>
<accession>A0A517LXJ2</accession>
<keyword evidence="1" id="KW-0732">Signal</keyword>
<feature type="chain" id="PRO_5022021538" description="Secreted protein" evidence="1">
    <location>
        <begin position="20"/>
        <end position="173"/>
    </location>
</feature>
<name>A0A517LXJ2_9BACT</name>
<feature type="signal peptide" evidence="1">
    <location>
        <begin position="1"/>
        <end position="19"/>
    </location>
</feature>
<keyword evidence="3" id="KW-1185">Reference proteome</keyword>
<dbReference type="RefSeq" id="WP_145343625.1">
    <property type="nucleotide sequence ID" value="NZ_CP036261.1"/>
</dbReference>
<organism evidence="2 3">
    <name type="scientific">Rosistilla ulvae</name>
    <dbReference type="NCBI Taxonomy" id="1930277"/>
    <lineage>
        <taxon>Bacteria</taxon>
        <taxon>Pseudomonadati</taxon>
        <taxon>Planctomycetota</taxon>
        <taxon>Planctomycetia</taxon>
        <taxon>Pirellulales</taxon>
        <taxon>Pirellulaceae</taxon>
        <taxon>Rosistilla</taxon>
    </lineage>
</organism>
<dbReference type="OrthoDB" id="275334at2"/>
<dbReference type="KEGG" id="ruv:EC9_15070"/>
<proteinExistence type="predicted"/>
<dbReference type="AlphaFoldDB" id="A0A517LXJ2"/>
<dbReference type="EMBL" id="CP036261">
    <property type="protein sequence ID" value="QDS87329.1"/>
    <property type="molecule type" value="Genomic_DNA"/>
</dbReference>
<evidence type="ECO:0000313" key="3">
    <source>
        <dbReference type="Proteomes" id="UP000319557"/>
    </source>
</evidence>